<protein>
    <submittedName>
        <fullName evidence="3">DSBA-like thioredoxin domain protein</fullName>
    </submittedName>
</protein>
<evidence type="ECO:0000259" key="2">
    <source>
        <dbReference type="Pfam" id="PF01323"/>
    </source>
</evidence>
<dbReference type="InterPro" id="IPR036249">
    <property type="entry name" value="Thioredoxin-like_sf"/>
</dbReference>
<name>A0A1S8T960_9CLOT</name>
<dbReference type="GO" id="GO:0016491">
    <property type="term" value="F:oxidoreductase activity"/>
    <property type="evidence" value="ECO:0007669"/>
    <property type="project" value="InterPro"/>
</dbReference>
<comment type="caution">
    <text evidence="3">The sequence shown here is derived from an EMBL/GenBank/DDBJ whole genome shotgun (WGS) entry which is preliminary data.</text>
</comment>
<dbReference type="PANTHER" id="PTHR13887:SF41">
    <property type="entry name" value="THIOREDOXIN SUPERFAMILY PROTEIN"/>
    <property type="match status" value="1"/>
</dbReference>
<reference evidence="3 4" key="1">
    <citation type="submission" date="2016-05" db="EMBL/GenBank/DDBJ databases">
        <title>Microbial solvent formation.</title>
        <authorList>
            <person name="Poehlein A."/>
            <person name="Montoya Solano J.D."/>
            <person name="Flitsch S."/>
            <person name="Krabben P."/>
            <person name="Duerre P."/>
            <person name="Daniel R."/>
        </authorList>
    </citation>
    <scope>NUCLEOTIDE SEQUENCE [LARGE SCALE GENOMIC DNA]</scope>
    <source>
        <strain evidence="3 4">DSM 2619</strain>
    </source>
</reference>
<feature type="domain" description="DSBA-like thioredoxin" evidence="2">
    <location>
        <begin position="3"/>
        <end position="204"/>
    </location>
</feature>
<dbReference type="Pfam" id="PF01323">
    <property type="entry name" value="DSBA"/>
    <property type="match status" value="1"/>
</dbReference>
<dbReference type="STRING" id="29367.CLPUN_40120"/>
<dbReference type="PANTHER" id="PTHR13887">
    <property type="entry name" value="GLUTATHIONE S-TRANSFERASE KAPPA"/>
    <property type="match status" value="1"/>
</dbReference>
<dbReference type="OrthoDB" id="9799122at2"/>
<evidence type="ECO:0000313" key="3">
    <source>
        <dbReference type="EMBL" id="OOM74307.1"/>
    </source>
</evidence>
<dbReference type="Proteomes" id="UP000190890">
    <property type="component" value="Unassembled WGS sequence"/>
</dbReference>
<dbReference type="InterPro" id="IPR001853">
    <property type="entry name" value="DSBA-like_thioredoxin_dom"/>
</dbReference>
<gene>
    <name evidence="3" type="ORF">CLPUN_40120</name>
</gene>
<evidence type="ECO:0000256" key="1">
    <source>
        <dbReference type="SAM" id="MobiDB-lite"/>
    </source>
</evidence>
<dbReference type="SUPFAM" id="SSF52833">
    <property type="entry name" value="Thioredoxin-like"/>
    <property type="match status" value="1"/>
</dbReference>
<dbReference type="RefSeq" id="WP_077848993.1">
    <property type="nucleotide sequence ID" value="NZ_LZZM01000201.1"/>
</dbReference>
<accession>A0A1S8T960</accession>
<dbReference type="Gene3D" id="3.40.30.10">
    <property type="entry name" value="Glutaredoxin"/>
    <property type="match status" value="1"/>
</dbReference>
<proteinExistence type="predicted"/>
<feature type="region of interest" description="Disordered" evidence="1">
    <location>
        <begin position="218"/>
        <end position="243"/>
    </location>
</feature>
<organism evidence="3 4">
    <name type="scientific">Clostridium puniceum</name>
    <dbReference type="NCBI Taxonomy" id="29367"/>
    <lineage>
        <taxon>Bacteria</taxon>
        <taxon>Bacillati</taxon>
        <taxon>Bacillota</taxon>
        <taxon>Clostridia</taxon>
        <taxon>Eubacteriales</taxon>
        <taxon>Clostridiaceae</taxon>
        <taxon>Clostridium</taxon>
    </lineage>
</organism>
<dbReference type="CDD" id="cd03024">
    <property type="entry name" value="DsbA_FrnE"/>
    <property type="match status" value="1"/>
</dbReference>
<dbReference type="AlphaFoldDB" id="A0A1S8T960"/>
<keyword evidence="4" id="KW-1185">Reference proteome</keyword>
<evidence type="ECO:0000313" key="4">
    <source>
        <dbReference type="Proteomes" id="UP000190890"/>
    </source>
</evidence>
<dbReference type="EMBL" id="LZZM01000201">
    <property type="protein sequence ID" value="OOM74307.1"/>
    <property type="molecule type" value="Genomic_DNA"/>
</dbReference>
<sequence>MKIEIWSDFVCPFCYIGKRRLEIALNKFEYKDEVKLVFKSFELDPSSKKKFDKNIHEIIAKKYGISVEQAKASNNQIIEQAKAVDLNYDFDDLIPTNTFDAHRLSHYAKTEGKMNELSERLLKAYFVDSLNISDYKVLANLAGEVGLNSDEALKILESGQYGAEVRKDEESASKLRINGVPYFVFNNKYSVSGAQPSELFLEMLEKIKKEELSEAATEFLSENKSEDNEDSNAGNCSDGKCKI</sequence>